<organism evidence="1 2">
    <name type="scientific">Actinacidiphila polyblastidii</name>
    <dbReference type="NCBI Taxonomy" id="3110430"/>
    <lineage>
        <taxon>Bacteria</taxon>
        <taxon>Bacillati</taxon>
        <taxon>Actinomycetota</taxon>
        <taxon>Actinomycetes</taxon>
        <taxon>Kitasatosporales</taxon>
        <taxon>Streptomycetaceae</taxon>
        <taxon>Actinacidiphila</taxon>
    </lineage>
</organism>
<accession>A0ABU7PDX3</accession>
<dbReference type="EMBL" id="JAZEWV010000010">
    <property type="protein sequence ID" value="MEE4543292.1"/>
    <property type="molecule type" value="Genomic_DNA"/>
</dbReference>
<dbReference type="RefSeq" id="WP_330795558.1">
    <property type="nucleotide sequence ID" value="NZ_JAZEWV010000010.1"/>
</dbReference>
<evidence type="ECO:0000313" key="1">
    <source>
        <dbReference type="EMBL" id="MEE4543292.1"/>
    </source>
</evidence>
<reference evidence="1 2" key="1">
    <citation type="submission" date="2023-12" db="EMBL/GenBank/DDBJ databases">
        <title>Streptomyces sp. V4-01.</title>
        <authorList>
            <person name="Somphong A."/>
            <person name="Phongsopitanun W."/>
        </authorList>
    </citation>
    <scope>NUCLEOTIDE SEQUENCE [LARGE SCALE GENOMIC DNA]</scope>
    <source>
        <strain evidence="1 2">V4-01</strain>
    </source>
</reference>
<dbReference type="Proteomes" id="UP001344658">
    <property type="component" value="Unassembled WGS sequence"/>
</dbReference>
<name>A0ABU7PDX3_9ACTN</name>
<comment type="caution">
    <text evidence="1">The sequence shown here is derived from an EMBL/GenBank/DDBJ whole genome shotgun (WGS) entry which is preliminary data.</text>
</comment>
<keyword evidence="2" id="KW-1185">Reference proteome</keyword>
<protein>
    <submittedName>
        <fullName evidence="1">Uncharacterized protein</fullName>
    </submittedName>
</protein>
<sequence>MRHEETEFVGGPLDGRVLEVMVGMTGQPPRAYSVPVPGAAGEPGVTYVYHRQPGTSRRTRWVFVYDPEGKRPPGPRWPWSKRP</sequence>
<evidence type="ECO:0000313" key="2">
    <source>
        <dbReference type="Proteomes" id="UP001344658"/>
    </source>
</evidence>
<proteinExistence type="predicted"/>
<gene>
    <name evidence="1" type="ORF">V2S66_15105</name>
</gene>